<dbReference type="Proteomes" id="UP001148838">
    <property type="component" value="Unassembled WGS sequence"/>
</dbReference>
<dbReference type="PANTHER" id="PTHR33309:SF3">
    <property type="entry name" value="CCHC-TYPE DOMAIN-CONTAINING PROTEIN"/>
    <property type="match status" value="1"/>
</dbReference>
<comment type="caution">
    <text evidence="3">The sequence shown here is derived from an EMBL/GenBank/DDBJ whole genome shotgun (WGS) entry which is preliminary data.</text>
</comment>
<keyword evidence="1" id="KW-0812">Transmembrane</keyword>
<feature type="transmembrane region" description="Helical" evidence="1">
    <location>
        <begin position="285"/>
        <end position="303"/>
    </location>
</feature>
<evidence type="ECO:0000259" key="2">
    <source>
        <dbReference type="Pfam" id="PF20700"/>
    </source>
</evidence>
<evidence type="ECO:0000313" key="3">
    <source>
        <dbReference type="EMBL" id="KAJ4445343.1"/>
    </source>
</evidence>
<name>A0ABQ8TGE5_PERAM</name>
<keyword evidence="1" id="KW-0472">Membrane</keyword>
<gene>
    <name evidence="3" type="ORF">ANN_07148</name>
</gene>
<proteinExistence type="predicted"/>
<organism evidence="3 4">
    <name type="scientific">Periplaneta americana</name>
    <name type="common">American cockroach</name>
    <name type="synonym">Blatta americana</name>
    <dbReference type="NCBI Taxonomy" id="6978"/>
    <lineage>
        <taxon>Eukaryota</taxon>
        <taxon>Metazoa</taxon>
        <taxon>Ecdysozoa</taxon>
        <taxon>Arthropoda</taxon>
        <taxon>Hexapoda</taxon>
        <taxon>Insecta</taxon>
        <taxon>Pterygota</taxon>
        <taxon>Neoptera</taxon>
        <taxon>Polyneoptera</taxon>
        <taxon>Dictyoptera</taxon>
        <taxon>Blattodea</taxon>
        <taxon>Blattoidea</taxon>
        <taxon>Blattidae</taxon>
        <taxon>Blattinae</taxon>
        <taxon>Periplaneta</taxon>
    </lineage>
</organism>
<feature type="domain" description="Mutator-like transposase" evidence="2">
    <location>
        <begin position="1"/>
        <end position="257"/>
    </location>
</feature>
<accession>A0ABQ8TGE5</accession>
<reference evidence="3 4" key="1">
    <citation type="journal article" date="2022" name="Allergy">
        <title>Genome assembly and annotation of Periplaneta americana reveal a comprehensive cockroach allergen profile.</title>
        <authorList>
            <person name="Wang L."/>
            <person name="Xiong Q."/>
            <person name="Saelim N."/>
            <person name="Wang L."/>
            <person name="Nong W."/>
            <person name="Wan A.T."/>
            <person name="Shi M."/>
            <person name="Liu X."/>
            <person name="Cao Q."/>
            <person name="Hui J.H.L."/>
            <person name="Sookrung N."/>
            <person name="Leung T.F."/>
            <person name="Tungtrongchitr A."/>
            <person name="Tsui S.K.W."/>
        </authorList>
    </citation>
    <scope>NUCLEOTIDE SEQUENCE [LARGE SCALE GENOMIC DNA]</scope>
    <source>
        <strain evidence="3">PWHHKU_190912</strain>
    </source>
</reference>
<keyword evidence="1" id="KW-1133">Transmembrane helix</keyword>
<evidence type="ECO:0000256" key="1">
    <source>
        <dbReference type="SAM" id="Phobius"/>
    </source>
</evidence>
<protein>
    <recommendedName>
        <fullName evidence="2">Mutator-like transposase domain-containing protein</fullName>
    </recommendedName>
</protein>
<evidence type="ECO:0000313" key="4">
    <source>
        <dbReference type="Proteomes" id="UP001148838"/>
    </source>
</evidence>
<keyword evidence="4" id="KW-1185">Reference proteome</keyword>
<dbReference type="EMBL" id="JAJSOF020000011">
    <property type="protein sequence ID" value="KAJ4445343.1"/>
    <property type="molecule type" value="Genomic_DNA"/>
</dbReference>
<dbReference type="PANTHER" id="PTHR33309">
    <property type="entry name" value="KERATIN, ULTRA HIGH-SULFUR MATRIX PROTEIN-LIKE"/>
    <property type="match status" value="1"/>
</dbReference>
<sequence>MGQGYASLQLFCSSMNMKPMTHKTFDMHLTKIKAVCREVVSNVLSQTRQSVKEAYFEVDPAIANNPTLDITVSYDGTWQKRGHTSNYGVGCVVDVFTGYVIDFEVMSKSCHKCSIYSKKLGAKSKAFKEWHDRHIPDCEYNYTGSSPAMEMEAAKILWERSKSYGLRYTTMLSDGDAKTFSHLQQSKVYGDNVDLVKEECINYIHKRMGTALRNLVSDEKKRSSTIGGRKHGNLTAQKIEKIARYYRNAILQHSGNVPGAAECTGLLILYLNCDRTRALLIRSQIFLILLPLLLLILIHLKLLPNGVAQLTKAFSYRSRVALGHVLDSRLGSLPGWIFPRFFPNQQRHVNNGTKRTAWKIMT</sequence>
<dbReference type="Pfam" id="PF20700">
    <property type="entry name" value="Mutator"/>
    <property type="match status" value="1"/>
</dbReference>
<dbReference type="InterPro" id="IPR049012">
    <property type="entry name" value="Mutator_transp_dom"/>
</dbReference>